<proteinExistence type="predicted"/>
<sequence length="279" mass="31110">MKEIILFATLLAVGTGAYSQTYDPAAVMQQRGTVYNTDVNSALDNGFYAVHYQGQHISSLLTFNPGGSTGAFQMEAMYWGQLRFRNRIDNNPANWTDWRDIWHSGNFTPGNYLTNTIDNWGKDNSGSNRLFFQNKLTAGLGTTFFQGYGNYPFEFWNGDHATIMKISQTGNVGLGGDPRTDYKLTVGGAIIATKVKISATPWADFVFHSDYPLPSIAEVDAYIKTNGHLPGIPSEAEVQKEGVDLAEINAKLLQKVEEQMLYIIELKREVDELKQRVGQ</sequence>
<reference evidence="1" key="1">
    <citation type="submission" date="2022-10" db="EMBL/GenBank/DDBJ databases">
        <title>Chitinophaga sp. nov., isolated from soil.</title>
        <authorList>
            <person name="Jeon C.O."/>
        </authorList>
    </citation>
    <scope>NUCLEOTIDE SEQUENCE</scope>
    <source>
        <strain evidence="1">R8</strain>
    </source>
</reference>
<dbReference type="Proteomes" id="UP001162741">
    <property type="component" value="Chromosome"/>
</dbReference>
<evidence type="ECO:0000313" key="1">
    <source>
        <dbReference type="EMBL" id="UYQ91072.1"/>
    </source>
</evidence>
<keyword evidence="2" id="KW-1185">Reference proteome</keyword>
<gene>
    <name evidence="1" type="ORF">MKQ68_13315</name>
</gene>
<name>A0ABY6IXE5_9BACT</name>
<accession>A0ABY6IXE5</accession>
<dbReference type="RefSeq" id="WP_264279554.1">
    <property type="nucleotide sequence ID" value="NZ_CP107006.1"/>
</dbReference>
<protein>
    <submittedName>
        <fullName evidence="1">Uncharacterized protein</fullName>
    </submittedName>
</protein>
<organism evidence="1 2">
    <name type="scientific">Chitinophaga horti</name>
    <dbReference type="NCBI Taxonomy" id="2920382"/>
    <lineage>
        <taxon>Bacteria</taxon>
        <taxon>Pseudomonadati</taxon>
        <taxon>Bacteroidota</taxon>
        <taxon>Chitinophagia</taxon>
        <taxon>Chitinophagales</taxon>
        <taxon>Chitinophagaceae</taxon>
        <taxon>Chitinophaga</taxon>
    </lineage>
</organism>
<dbReference type="EMBL" id="CP107006">
    <property type="protein sequence ID" value="UYQ91072.1"/>
    <property type="molecule type" value="Genomic_DNA"/>
</dbReference>
<evidence type="ECO:0000313" key="2">
    <source>
        <dbReference type="Proteomes" id="UP001162741"/>
    </source>
</evidence>